<evidence type="ECO:0000259" key="6">
    <source>
        <dbReference type="PROSITE" id="PS50983"/>
    </source>
</evidence>
<keyword evidence="5" id="KW-0175">Coiled coil</keyword>
<dbReference type="PROSITE" id="PS51257">
    <property type="entry name" value="PROKAR_LIPOPROTEIN"/>
    <property type="match status" value="1"/>
</dbReference>
<keyword evidence="8" id="KW-1185">Reference proteome</keyword>
<dbReference type="PROSITE" id="PS50983">
    <property type="entry name" value="FE_B12_PBP"/>
    <property type="match status" value="1"/>
</dbReference>
<name>A0A7D7LF67_9NOSO</name>
<gene>
    <name evidence="7" type="ORF">HUN01_32270</name>
</gene>
<evidence type="ECO:0000256" key="3">
    <source>
        <dbReference type="ARBA" id="ARBA00022448"/>
    </source>
</evidence>
<accession>A0A7D7LF67</accession>
<evidence type="ECO:0000313" key="7">
    <source>
        <dbReference type="EMBL" id="QMS92053.1"/>
    </source>
</evidence>
<dbReference type="KEGG" id="ned:HUN01_32270"/>
<dbReference type="SUPFAM" id="SSF53807">
    <property type="entry name" value="Helical backbone' metal receptor"/>
    <property type="match status" value="1"/>
</dbReference>
<dbReference type="RefSeq" id="WP_181929587.1">
    <property type="nucleotide sequence ID" value="NZ_CP054698.1"/>
</dbReference>
<organism evidence="7 8">
    <name type="scientific">Nostoc edaphicum CCNP1411</name>
    <dbReference type="NCBI Taxonomy" id="1472755"/>
    <lineage>
        <taxon>Bacteria</taxon>
        <taxon>Bacillati</taxon>
        <taxon>Cyanobacteriota</taxon>
        <taxon>Cyanophyceae</taxon>
        <taxon>Nostocales</taxon>
        <taxon>Nostocaceae</taxon>
        <taxon>Nostoc</taxon>
    </lineage>
</organism>
<dbReference type="Pfam" id="PF01497">
    <property type="entry name" value="Peripla_BP_2"/>
    <property type="match status" value="1"/>
</dbReference>
<dbReference type="GO" id="GO:0030288">
    <property type="term" value="C:outer membrane-bounded periplasmic space"/>
    <property type="evidence" value="ECO:0007669"/>
    <property type="project" value="TreeGrafter"/>
</dbReference>
<dbReference type="Proteomes" id="UP000514713">
    <property type="component" value="Chromosome"/>
</dbReference>
<reference evidence="8" key="1">
    <citation type="submission" date="2020-06" db="EMBL/GenBank/DDBJ databases">
        <title>Nostoc edaphicum CCNP1411 genome.</title>
        <authorList>
            <person name="Fidor A."/>
            <person name="Grabski M."/>
            <person name="Gawor J."/>
            <person name="Gromadka R."/>
            <person name="Wegrzyn G."/>
            <person name="Mazur-Marzec H."/>
        </authorList>
    </citation>
    <scope>NUCLEOTIDE SEQUENCE [LARGE SCALE GENOMIC DNA]</scope>
    <source>
        <strain evidence="8">CCNP1411</strain>
    </source>
</reference>
<evidence type="ECO:0000256" key="4">
    <source>
        <dbReference type="ARBA" id="ARBA00022729"/>
    </source>
</evidence>
<feature type="domain" description="Fe/B12 periplasmic-binding" evidence="6">
    <location>
        <begin position="73"/>
        <end position="340"/>
    </location>
</feature>
<protein>
    <submittedName>
        <fullName evidence="7">Iron-siderophore ABC transporter substrate-binding protein</fullName>
    </submittedName>
</protein>
<sequence length="340" mass="38383">MRILIKKQVPARIAIRNFVGLFFISLLGFFLISACSSHINQNATNSTSREIAGECRLIKHTMGESCIPVDPKRIISVDQFNSSNILALGIKPVGIVGSKEYLDAPYLKNRIQGIETIYTVNGEFSLEKVLLLKPDLIIGLSYRQSIYKQLSHIAPTVLIPWSEISYDWKENFKNVAKLLGKLETFNKLMKDYENRVQKLRQILINSQKNGEKDKEQLIRASYASIYYGNFTLSLDGSFPGTVLKDVGLQPPPSETPGSLSLPISEEYLPKIDVDVLFVGTTDDNDLSKIEQIQQKPIWSNVKAIQQNRVYLTKASVWWGYNVLAAHAVIDDLFKYLVNKP</sequence>
<dbReference type="CDD" id="cd01146">
    <property type="entry name" value="FhuD"/>
    <property type="match status" value="1"/>
</dbReference>
<keyword evidence="4" id="KW-0732">Signal</keyword>
<dbReference type="GO" id="GO:1901678">
    <property type="term" value="P:iron coordination entity transport"/>
    <property type="evidence" value="ECO:0007669"/>
    <property type="project" value="UniProtKB-ARBA"/>
</dbReference>
<dbReference type="EMBL" id="CP054698">
    <property type="protein sequence ID" value="QMS92053.1"/>
    <property type="molecule type" value="Genomic_DNA"/>
</dbReference>
<evidence type="ECO:0000256" key="5">
    <source>
        <dbReference type="SAM" id="Coils"/>
    </source>
</evidence>
<proteinExistence type="inferred from homology"/>
<dbReference type="PANTHER" id="PTHR30532">
    <property type="entry name" value="IRON III DICITRATE-BINDING PERIPLASMIC PROTEIN"/>
    <property type="match status" value="1"/>
</dbReference>
<evidence type="ECO:0000313" key="8">
    <source>
        <dbReference type="Proteomes" id="UP000514713"/>
    </source>
</evidence>
<keyword evidence="3" id="KW-0813">Transport</keyword>
<dbReference type="InterPro" id="IPR051313">
    <property type="entry name" value="Bact_iron-sidero_bind"/>
</dbReference>
<feature type="coiled-coil region" evidence="5">
    <location>
        <begin position="175"/>
        <end position="209"/>
    </location>
</feature>
<dbReference type="InterPro" id="IPR002491">
    <property type="entry name" value="ABC_transptr_periplasmic_BD"/>
</dbReference>
<dbReference type="AlphaFoldDB" id="A0A7D7LF67"/>
<dbReference type="PANTHER" id="PTHR30532:SF25">
    <property type="entry name" value="IRON(III) DICITRATE-BINDING PERIPLASMIC PROTEIN"/>
    <property type="match status" value="1"/>
</dbReference>
<comment type="subcellular location">
    <subcellularLocation>
        <location evidence="1">Cell envelope</location>
    </subcellularLocation>
</comment>
<evidence type="ECO:0000256" key="1">
    <source>
        <dbReference type="ARBA" id="ARBA00004196"/>
    </source>
</evidence>
<comment type="similarity">
    <text evidence="2">Belongs to the bacterial solute-binding protein 8 family.</text>
</comment>
<dbReference type="Gene3D" id="3.40.50.1980">
    <property type="entry name" value="Nitrogenase molybdenum iron protein domain"/>
    <property type="match status" value="2"/>
</dbReference>
<evidence type="ECO:0000256" key="2">
    <source>
        <dbReference type="ARBA" id="ARBA00008814"/>
    </source>
</evidence>